<dbReference type="eggNOG" id="ENOG5030NBA">
    <property type="taxonomic scope" value="Bacteria"/>
</dbReference>
<evidence type="ECO:0008006" key="4">
    <source>
        <dbReference type="Google" id="ProtNLM"/>
    </source>
</evidence>
<feature type="region of interest" description="Disordered" evidence="1">
    <location>
        <begin position="90"/>
        <end position="123"/>
    </location>
</feature>
<keyword evidence="3" id="KW-1185">Reference proteome</keyword>
<proteinExistence type="predicted"/>
<dbReference type="OrthoDB" id="122600at2"/>
<dbReference type="KEGG" id="aca:ACP_3426"/>
<evidence type="ECO:0000313" key="3">
    <source>
        <dbReference type="Proteomes" id="UP000002207"/>
    </source>
</evidence>
<dbReference type="InParanoid" id="C1F6V7"/>
<evidence type="ECO:0000256" key="1">
    <source>
        <dbReference type="SAM" id="MobiDB-lite"/>
    </source>
</evidence>
<organism evidence="2 3">
    <name type="scientific">Acidobacterium capsulatum (strain ATCC 51196 / DSM 11244 / BCRC 80197 / JCM 7670 / NBRC 15755 / NCIMB 13165 / 161)</name>
    <dbReference type="NCBI Taxonomy" id="240015"/>
    <lineage>
        <taxon>Bacteria</taxon>
        <taxon>Pseudomonadati</taxon>
        <taxon>Acidobacteriota</taxon>
        <taxon>Terriglobia</taxon>
        <taxon>Terriglobales</taxon>
        <taxon>Acidobacteriaceae</taxon>
        <taxon>Acidobacterium</taxon>
    </lineage>
</organism>
<name>C1F6V7_ACIC5</name>
<dbReference type="Proteomes" id="UP000002207">
    <property type="component" value="Chromosome"/>
</dbReference>
<protein>
    <recommendedName>
        <fullName evidence="4">DUF4393 domain-containing protein</fullName>
    </recommendedName>
</protein>
<dbReference type="Pfam" id="PF14337">
    <property type="entry name" value="Abi_alpha"/>
    <property type="match status" value="1"/>
</dbReference>
<gene>
    <name evidence="2" type="ordered locus">ACP_3426</name>
</gene>
<feature type="compositionally biased region" description="Basic residues" evidence="1">
    <location>
        <begin position="100"/>
        <end position="109"/>
    </location>
</feature>
<dbReference type="HOGENOM" id="CLU_697609_0_0_0"/>
<sequence>MVTLTQYSTSQPSGASAERISQTFQIVATVVGRVLTTVGLKTQLPGFNESQFSFYGMKNSYRQTGSAPTFGRRGRCRKLEARPTLRGSIGAMASGDLRHPRSPNARHRGRPPEIGVASIGDGGDGSMCDPEEAAAKAVGESVGKILDSEVAKNLLAPVTTELGLALGEIGSAFRFYVSENLKTVFKKWANQRQGQPVDPEQFQRVLPLLQDASLQSDDALQERWAALLESTVTRPENVLPSFGNTLSQLTAHEARYLDELWTAMNRKFPVKGEPYRRNERLFDFRFMMFVFDPQLSTQLLAEYKARRMLHQPVSQAEMNASAKRDELRLIIQDFKRLGIIGTKTELAQGSSSWIETDEKAVEIPGEVALFEQTFFTPYGRGFIKAVRPKAQTSEQ</sequence>
<reference evidence="2 3" key="1">
    <citation type="journal article" date="2009" name="Appl. Environ. Microbiol.">
        <title>Three genomes from the phylum Acidobacteria provide insight into the lifestyles of these microorganisms in soils.</title>
        <authorList>
            <person name="Ward N.L."/>
            <person name="Challacombe J.F."/>
            <person name="Janssen P.H."/>
            <person name="Henrissat B."/>
            <person name="Coutinho P.M."/>
            <person name="Wu M."/>
            <person name="Xie G."/>
            <person name="Haft D.H."/>
            <person name="Sait M."/>
            <person name="Badger J."/>
            <person name="Barabote R.D."/>
            <person name="Bradley B."/>
            <person name="Brettin T.S."/>
            <person name="Brinkac L.M."/>
            <person name="Bruce D."/>
            <person name="Creasy T."/>
            <person name="Daugherty S.C."/>
            <person name="Davidsen T.M."/>
            <person name="DeBoy R.T."/>
            <person name="Detter J.C."/>
            <person name="Dodson R.J."/>
            <person name="Durkin A.S."/>
            <person name="Ganapathy A."/>
            <person name="Gwinn-Giglio M."/>
            <person name="Han C.S."/>
            <person name="Khouri H."/>
            <person name="Kiss H."/>
            <person name="Kothari S.P."/>
            <person name="Madupu R."/>
            <person name="Nelson K.E."/>
            <person name="Nelson W.C."/>
            <person name="Paulsen I."/>
            <person name="Penn K."/>
            <person name="Ren Q."/>
            <person name="Rosovitz M.J."/>
            <person name="Selengut J.D."/>
            <person name="Shrivastava S."/>
            <person name="Sullivan S.A."/>
            <person name="Tapia R."/>
            <person name="Thompson L.S."/>
            <person name="Watkins K.L."/>
            <person name="Yang Q."/>
            <person name="Yu C."/>
            <person name="Zafar N."/>
            <person name="Zhou L."/>
            <person name="Kuske C.R."/>
        </authorList>
    </citation>
    <scope>NUCLEOTIDE SEQUENCE [LARGE SCALE GENOMIC DNA]</scope>
    <source>
        <strain evidence="3">ATCC 51196 / DSM 11244 / BCRC 80197 / JCM 7670 / NBRC 15755 / NCIMB 13165 / 161</strain>
    </source>
</reference>
<dbReference type="AlphaFoldDB" id="C1F6V7"/>
<evidence type="ECO:0000313" key="2">
    <source>
        <dbReference type="EMBL" id="ACO31960.1"/>
    </source>
</evidence>
<dbReference type="EMBL" id="CP001472">
    <property type="protein sequence ID" value="ACO31960.1"/>
    <property type="molecule type" value="Genomic_DNA"/>
</dbReference>
<accession>C1F6V7</accession>
<dbReference type="InterPro" id="IPR025506">
    <property type="entry name" value="Abi_alpha"/>
</dbReference>